<feature type="compositionally biased region" description="Low complexity" evidence="3">
    <location>
        <begin position="65"/>
        <end position="81"/>
    </location>
</feature>
<evidence type="ECO:0000313" key="5">
    <source>
        <dbReference type="Proteomes" id="UP000077202"/>
    </source>
</evidence>
<dbReference type="InterPro" id="IPR006031">
    <property type="entry name" value="XYPPX"/>
</dbReference>
<comment type="subcellular location">
    <subcellularLocation>
        <location evidence="2">Cell projection</location>
        <location evidence="2">Rhabdomere membrane</location>
        <topology evidence="2">Multi-pass membrane protein</topology>
    </subcellularLocation>
</comment>
<feature type="region of interest" description="Disordered" evidence="3">
    <location>
        <begin position="1"/>
        <end position="32"/>
    </location>
</feature>
<evidence type="ECO:0000256" key="3">
    <source>
        <dbReference type="SAM" id="MobiDB-lite"/>
    </source>
</evidence>
<comment type="caution">
    <text evidence="4">The sequence shown here is derived from an EMBL/GenBank/DDBJ whole genome shotgun (WGS) entry which is preliminary data.</text>
</comment>
<protein>
    <recommendedName>
        <fullName evidence="1">Rhodopsin</fullName>
    </recommendedName>
</protein>
<reference evidence="4" key="1">
    <citation type="submission" date="2016-03" db="EMBL/GenBank/DDBJ databases">
        <title>Mechanisms controlling the formation of the plant cell surface in tip-growing cells are functionally conserved among land plants.</title>
        <authorList>
            <person name="Honkanen S."/>
            <person name="Jones V.A."/>
            <person name="Morieri G."/>
            <person name="Champion C."/>
            <person name="Hetherington A.J."/>
            <person name="Kelly S."/>
            <person name="Saint-Marcoux D."/>
            <person name="Proust H."/>
            <person name="Prescott H."/>
            <person name="Dolan L."/>
        </authorList>
    </citation>
    <scope>NUCLEOTIDE SEQUENCE [LARGE SCALE GENOMIC DNA]</scope>
    <source>
        <tissue evidence="4">Whole gametophyte</tissue>
    </source>
</reference>
<dbReference type="Pfam" id="PF02162">
    <property type="entry name" value="XYPPX"/>
    <property type="match status" value="1"/>
</dbReference>
<dbReference type="PRINTS" id="PR00239">
    <property type="entry name" value="RHODOPSNTAIL"/>
</dbReference>
<dbReference type="AlphaFoldDB" id="A0A176VS52"/>
<evidence type="ECO:0000256" key="1">
    <source>
        <dbReference type="ARBA" id="ARBA00013487"/>
    </source>
</evidence>
<accession>A0A176VS52</accession>
<evidence type="ECO:0000256" key="2">
    <source>
        <dbReference type="ARBA" id="ARBA00043946"/>
    </source>
</evidence>
<name>A0A176VS52_MARPO</name>
<dbReference type="EMBL" id="LVLJ01002828">
    <property type="protein sequence ID" value="OAE23517.1"/>
    <property type="molecule type" value="Genomic_DNA"/>
</dbReference>
<evidence type="ECO:0000313" key="4">
    <source>
        <dbReference type="EMBL" id="OAE23517.1"/>
    </source>
</evidence>
<feature type="region of interest" description="Disordered" evidence="3">
    <location>
        <begin position="51"/>
        <end position="121"/>
    </location>
</feature>
<keyword evidence="5" id="KW-1185">Reference proteome</keyword>
<dbReference type="PANTHER" id="PTHR31248:SF28">
    <property type="entry name" value="PROTEIN CYSTEINE-RICH TRANSMEMBRANE MODULE 10"/>
    <property type="match status" value="1"/>
</dbReference>
<dbReference type="PANTHER" id="PTHR31248">
    <property type="entry name" value="DOMAIN PROTEIN, PUTATIVE (AFU_ORTHOLOGUE AFUA_5G04290)-RELATED"/>
    <property type="match status" value="1"/>
</dbReference>
<organism evidence="4 5">
    <name type="scientific">Marchantia polymorpha subsp. ruderalis</name>
    <dbReference type="NCBI Taxonomy" id="1480154"/>
    <lineage>
        <taxon>Eukaryota</taxon>
        <taxon>Viridiplantae</taxon>
        <taxon>Streptophyta</taxon>
        <taxon>Embryophyta</taxon>
        <taxon>Marchantiophyta</taxon>
        <taxon>Marchantiopsida</taxon>
        <taxon>Marchantiidae</taxon>
        <taxon>Marchantiales</taxon>
        <taxon>Marchantiaceae</taxon>
        <taxon>Marchantia</taxon>
    </lineage>
</organism>
<sequence length="142" mass="16067">MRNGASRESNPTSARRRKRVGAELESESAMPVESEFEYFLKLNFATMSYYEDGKQPPVGVPPPQGYGYPPQGYPPQGYQPQGYPPQGYPPEGYQQQGYPPQQQMYQQQPQYQQQQQNNDRGPSFAEGCLAALCCCCLCDFLF</sequence>
<dbReference type="Proteomes" id="UP000077202">
    <property type="component" value="Unassembled WGS sequence"/>
</dbReference>
<feature type="compositionally biased region" description="Polar residues" evidence="3">
    <location>
        <begin position="1"/>
        <end position="13"/>
    </location>
</feature>
<proteinExistence type="predicted"/>
<gene>
    <name evidence="4" type="ORF">AXG93_333s1070</name>
</gene>
<feature type="compositionally biased region" description="Low complexity" evidence="3">
    <location>
        <begin position="89"/>
        <end position="116"/>
    </location>
</feature>